<gene>
    <name evidence="12" type="primary">pbpG</name>
    <name evidence="12" type="ORF">GTU67_06280</name>
</gene>
<dbReference type="PANTHER" id="PTHR21581:SF26">
    <property type="entry name" value="D-ALANYL-D-ALANINE ENDOPEPTIDASE"/>
    <property type="match status" value="1"/>
</dbReference>
<keyword evidence="4" id="KW-0133">Cell shape</keyword>
<keyword evidence="3 12" id="KW-0378">Hydrolase</keyword>
<name>A0A842HQA4_9BURK</name>
<evidence type="ECO:0000256" key="1">
    <source>
        <dbReference type="ARBA" id="ARBA00007164"/>
    </source>
</evidence>
<proteinExistence type="inferred from homology"/>
<feature type="active site" description="Acyl-ester intermediate" evidence="7">
    <location>
        <position position="61"/>
    </location>
</feature>
<accession>A0A842HQA4</accession>
<dbReference type="PRINTS" id="PR00725">
    <property type="entry name" value="DADACBPTASE1"/>
</dbReference>
<dbReference type="InterPro" id="IPR018044">
    <property type="entry name" value="Peptidase_S11"/>
</dbReference>
<dbReference type="InterPro" id="IPR012338">
    <property type="entry name" value="Beta-lactam/transpept-like"/>
</dbReference>
<evidence type="ECO:0000256" key="8">
    <source>
        <dbReference type="PIRSR" id="PIRSR618044-2"/>
    </source>
</evidence>
<dbReference type="GO" id="GO:0008360">
    <property type="term" value="P:regulation of cell shape"/>
    <property type="evidence" value="ECO:0007669"/>
    <property type="project" value="UniProtKB-KW"/>
</dbReference>
<dbReference type="GO" id="GO:0009002">
    <property type="term" value="F:serine-type D-Ala-D-Ala carboxypeptidase activity"/>
    <property type="evidence" value="ECO:0007669"/>
    <property type="project" value="InterPro"/>
</dbReference>
<evidence type="ECO:0000256" key="4">
    <source>
        <dbReference type="ARBA" id="ARBA00022960"/>
    </source>
</evidence>
<evidence type="ECO:0000256" key="3">
    <source>
        <dbReference type="ARBA" id="ARBA00022801"/>
    </source>
</evidence>
<keyword evidence="2 10" id="KW-0732">Signal</keyword>
<feature type="active site" evidence="7">
    <location>
        <position position="118"/>
    </location>
</feature>
<evidence type="ECO:0000313" key="12">
    <source>
        <dbReference type="EMBL" id="MBC2769520.1"/>
    </source>
</evidence>
<dbReference type="RefSeq" id="WP_185779238.1">
    <property type="nucleotide sequence ID" value="NZ_JACJUU010000003.1"/>
</dbReference>
<dbReference type="EC" id="3.4.21.-" evidence="12"/>
<keyword evidence="6" id="KW-0961">Cell wall biogenesis/degradation</keyword>
<dbReference type="PANTHER" id="PTHR21581">
    <property type="entry name" value="D-ALANYL-D-ALANINE CARBOXYPEPTIDASE"/>
    <property type="match status" value="1"/>
</dbReference>
<keyword evidence="13" id="KW-1185">Reference proteome</keyword>
<dbReference type="EMBL" id="JACJUU010000003">
    <property type="protein sequence ID" value="MBC2769520.1"/>
    <property type="molecule type" value="Genomic_DNA"/>
</dbReference>
<dbReference type="Proteomes" id="UP000545386">
    <property type="component" value="Unassembled WGS sequence"/>
</dbReference>
<keyword evidence="5" id="KW-0573">Peptidoglycan synthesis</keyword>
<feature type="chain" id="PRO_5032383961" evidence="10">
    <location>
        <begin position="30"/>
        <end position="280"/>
    </location>
</feature>
<dbReference type="GO" id="GO:0071555">
    <property type="term" value="P:cell wall organization"/>
    <property type="evidence" value="ECO:0007669"/>
    <property type="project" value="UniProtKB-KW"/>
</dbReference>
<dbReference type="Gene3D" id="3.40.710.10">
    <property type="entry name" value="DD-peptidase/beta-lactamase superfamily"/>
    <property type="match status" value="1"/>
</dbReference>
<evidence type="ECO:0000256" key="7">
    <source>
        <dbReference type="PIRSR" id="PIRSR618044-1"/>
    </source>
</evidence>
<dbReference type="Pfam" id="PF00768">
    <property type="entry name" value="Peptidase_S11"/>
    <property type="match status" value="1"/>
</dbReference>
<dbReference type="AlphaFoldDB" id="A0A842HQA4"/>
<comment type="similarity">
    <text evidence="1 9">Belongs to the peptidase S11 family.</text>
</comment>
<evidence type="ECO:0000256" key="6">
    <source>
        <dbReference type="ARBA" id="ARBA00023316"/>
    </source>
</evidence>
<dbReference type="GO" id="GO:0009252">
    <property type="term" value="P:peptidoglycan biosynthetic process"/>
    <property type="evidence" value="ECO:0007669"/>
    <property type="project" value="UniProtKB-KW"/>
</dbReference>
<evidence type="ECO:0000259" key="11">
    <source>
        <dbReference type="Pfam" id="PF00768"/>
    </source>
</evidence>
<protein>
    <submittedName>
        <fullName evidence="12">D-alanyl-D-alanine endopeptidase</fullName>
        <ecNumber evidence="12">3.4.21.-</ecNumber>
    </submittedName>
</protein>
<evidence type="ECO:0000256" key="9">
    <source>
        <dbReference type="RuleBase" id="RU004016"/>
    </source>
</evidence>
<feature type="active site" description="Acyl-ester intermediate" evidence="7">
    <location>
        <position position="64"/>
    </location>
</feature>
<dbReference type="InterPro" id="IPR001967">
    <property type="entry name" value="Peptidase_S11_N"/>
</dbReference>
<feature type="signal peptide" evidence="10">
    <location>
        <begin position="1"/>
        <end position="29"/>
    </location>
</feature>
<dbReference type="SUPFAM" id="SSF56601">
    <property type="entry name" value="beta-lactamase/transpeptidase-like"/>
    <property type="match status" value="1"/>
</dbReference>
<organism evidence="12 13">
    <name type="scientific">Pusillimonas minor</name>
    <dbReference type="NCBI Taxonomy" id="2697024"/>
    <lineage>
        <taxon>Bacteria</taxon>
        <taxon>Pseudomonadati</taxon>
        <taxon>Pseudomonadota</taxon>
        <taxon>Betaproteobacteria</taxon>
        <taxon>Burkholderiales</taxon>
        <taxon>Alcaligenaceae</taxon>
        <taxon>Pusillimonas</taxon>
    </lineage>
</organism>
<reference evidence="12 13" key="1">
    <citation type="submission" date="2020-08" db="EMBL/GenBank/DDBJ databases">
        <title>Paraeoetvoesia sp. YC-7-48 draft genome sequence.</title>
        <authorList>
            <person name="Yao L."/>
        </authorList>
    </citation>
    <scope>NUCLEOTIDE SEQUENCE [LARGE SCALE GENOMIC DNA]</scope>
    <source>
        <strain evidence="13">YC-7-48</strain>
    </source>
</reference>
<evidence type="ECO:0000256" key="5">
    <source>
        <dbReference type="ARBA" id="ARBA00022984"/>
    </source>
</evidence>
<sequence length="280" mass="31167">MLLKSISTRFYTFLGACLLGLSLGTAAQADDMRSEAVFVQDLDSASVLYDKNSEEVRPIASITKLMTALVVAESGLPLQQMLSVSDADIDRLRNSRSRLAVGTRLSRADMLHLALMSSENRAAHALGRHYPGGLQAFVRAMNDKARALGMRHSQFVDPTGLSADNVSTPRDLVKLLRAVNRHPVIQRYTVSTNHNVKLKNGHYLVYHNTNRLVKSNDWDINISKTGFINEAGLCLVMVTRIDNREVAMVFLNSQGRYSRIGDAVRVRNYVEKHVNLAMLK</sequence>
<evidence type="ECO:0000313" key="13">
    <source>
        <dbReference type="Proteomes" id="UP000545386"/>
    </source>
</evidence>
<comment type="caution">
    <text evidence="12">The sequence shown here is derived from an EMBL/GenBank/DDBJ whole genome shotgun (WGS) entry which is preliminary data.</text>
</comment>
<dbReference type="GO" id="GO:0006508">
    <property type="term" value="P:proteolysis"/>
    <property type="evidence" value="ECO:0007669"/>
    <property type="project" value="InterPro"/>
</dbReference>
<feature type="binding site" evidence="8">
    <location>
        <position position="224"/>
    </location>
    <ligand>
        <name>substrate</name>
    </ligand>
</feature>
<feature type="domain" description="Peptidase S11 D-alanyl-D-alanine carboxypeptidase A N-terminal" evidence="11">
    <location>
        <begin position="25"/>
        <end position="254"/>
    </location>
</feature>
<dbReference type="NCBIfam" id="NF008668">
    <property type="entry name" value="PRK11669.1"/>
    <property type="match status" value="1"/>
</dbReference>
<evidence type="ECO:0000256" key="2">
    <source>
        <dbReference type="ARBA" id="ARBA00022729"/>
    </source>
</evidence>
<evidence type="ECO:0000256" key="10">
    <source>
        <dbReference type="SAM" id="SignalP"/>
    </source>
</evidence>